<accession>T0YEV7</accession>
<comment type="caution">
    <text evidence="1">The sequence shown here is derived from an EMBL/GenBank/DDBJ whole genome shotgun (WGS) entry which is preliminary data.</text>
</comment>
<dbReference type="AlphaFoldDB" id="T0YEV7"/>
<name>T0YEV7_9ZZZZ</name>
<reference evidence="1" key="2">
    <citation type="journal article" date="2014" name="ISME J.">
        <title>Microbial stratification in low pH oxic and suboxic macroscopic growths along an acid mine drainage.</title>
        <authorList>
            <person name="Mendez-Garcia C."/>
            <person name="Mesa V."/>
            <person name="Sprenger R.R."/>
            <person name="Richter M."/>
            <person name="Diez M.S."/>
            <person name="Solano J."/>
            <person name="Bargiela R."/>
            <person name="Golyshina O.V."/>
            <person name="Manteca A."/>
            <person name="Ramos J.L."/>
            <person name="Gallego J.R."/>
            <person name="Llorente I."/>
            <person name="Martins Dos Santos V.A."/>
            <person name="Jensen O.N."/>
            <person name="Pelaez A.I."/>
            <person name="Sanchez J."/>
            <person name="Ferrer M."/>
        </authorList>
    </citation>
    <scope>NUCLEOTIDE SEQUENCE</scope>
</reference>
<reference evidence="1" key="1">
    <citation type="submission" date="2013-08" db="EMBL/GenBank/DDBJ databases">
        <authorList>
            <person name="Mendez C."/>
            <person name="Richter M."/>
            <person name="Ferrer M."/>
            <person name="Sanchez J."/>
        </authorList>
    </citation>
    <scope>NUCLEOTIDE SEQUENCE</scope>
</reference>
<proteinExistence type="predicted"/>
<gene>
    <name evidence="1" type="ORF">B2A_12895</name>
</gene>
<dbReference type="EMBL" id="AUZZ01009310">
    <property type="protein sequence ID" value="EQD33936.1"/>
    <property type="molecule type" value="Genomic_DNA"/>
</dbReference>
<protein>
    <submittedName>
        <fullName evidence="1">Asp/Glu/hydantoin racemase</fullName>
    </submittedName>
</protein>
<sequence>CGDTATHDRLVSEALTDRMRDVDTIVLAQASMARVVAALPPGAVKAPVLSSPESGVRQVREVFGLGTG</sequence>
<feature type="non-terminal residue" evidence="1">
    <location>
        <position position="1"/>
    </location>
</feature>
<evidence type="ECO:0000313" key="1">
    <source>
        <dbReference type="EMBL" id="EQD33936.1"/>
    </source>
</evidence>
<organism evidence="1">
    <name type="scientific">mine drainage metagenome</name>
    <dbReference type="NCBI Taxonomy" id="410659"/>
    <lineage>
        <taxon>unclassified sequences</taxon>
        <taxon>metagenomes</taxon>
        <taxon>ecological metagenomes</taxon>
    </lineage>
</organism>